<gene>
    <name evidence="4" type="ORF">RZO55_21625</name>
</gene>
<keyword evidence="5" id="KW-1185">Reference proteome</keyword>
<name>A0ABU4GT68_9CLOT</name>
<dbReference type="PROSITE" id="PS51352">
    <property type="entry name" value="THIOREDOXIN_2"/>
    <property type="match status" value="1"/>
</dbReference>
<keyword evidence="2" id="KW-0472">Membrane</keyword>
<dbReference type="Proteomes" id="UP001276854">
    <property type="component" value="Unassembled WGS sequence"/>
</dbReference>
<feature type="transmembrane region" description="Helical" evidence="2">
    <location>
        <begin position="12"/>
        <end position="32"/>
    </location>
</feature>
<feature type="domain" description="Thioredoxin" evidence="3">
    <location>
        <begin position="51"/>
        <end position="198"/>
    </location>
</feature>
<dbReference type="Gene3D" id="3.40.30.10">
    <property type="entry name" value="Glutaredoxin"/>
    <property type="match status" value="1"/>
</dbReference>
<reference evidence="4 5" key="1">
    <citation type="submission" date="2023-10" db="EMBL/GenBank/DDBJ databases">
        <title>A novel Glycoside Hydrolase 43-Like Enzyme from Clostrdium boliviensis is an Endo-xylanase, and a Candidate for Xylooligosaccharides Production from Different Xylan Substrates.</title>
        <authorList>
            <person name="Alvarez M.T."/>
            <person name="Rocabado-Villegas L.R."/>
            <person name="Salas-Veizaga D.M."/>
            <person name="Linares-Pasten J.A."/>
            <person name="Gudmundsdottir E.E."/>
            <person name="Hreggvidsson G.O."/>
            <person name="Adlercreutz P."/>
            <person name="Nordberg Karlsson E."/>
        </authorList>
    </citation>
    <scope>NUCLEOTIDE SEQUENCE [LARGE SCALE GENOMIC DNA]</scope>
    <source>
        <strain evidence="4 5">E-1</strain>
    </source>
</reference>
<dbReference type="InterPro" id="IPR036249">
    <property type="entry name" value="Thioredoxin-like_sf"/>
</dbReference>
<proteinExistence type="predicted"/>
<feature type="compositionally biased region" description="Acidic residues" evidence="1">
    <location>
        <begin position="52"/>
        <end position="64"/>
    </location>
</feature>
<sequence length="199" mass="22415">MENEIVKKNKNLWVKILIVILALVVVAGIYVYKKSEEDKLNNQKTAQMDSENANEESTDEESTNEENSLLEISSVDLDEIKSYGLPFVIDFGSDSCIPCKEMAPVLETLHEEFQGKAIVHFVDVWKNTTAANNFPVSVIPTQVFFTAAGTPYVPSDELAQEIEFTMYRSKDTNKHVFTVHQGGITEVQMRKIFAEMGVE</sequence>
<evidence type="ECO:0000256" key="2">
    <source>
        <dbReference type="SAM" id="Phobius"/>
    </source>
</evidence>
<comment type="caution">
    <text evidence="4">The sequence shown here is derived from an EMBL/GenBank/DDBJ whole genome shotgun (WGS) entry which is preliminary data.</text>
</comment>
<evidence type="ECO:0000256" key="1">
    <source>
        <dbReference type="SAM" id="MobiDB-lite"/>
    </source>
</evidence>
<evidence type="ECO:0000313" key="5">
    <source>
        <dbReference type="Proteomes" id="UP001276854"/>
    </source>
</evidence>
<feature type="region of interest" description="Disordered" evidence="1">
    <location>
        <begin position="41"/>
        <end position="67"/>
    </location>
</feature>
<evidence type="ECO:0000313" key="4">
    <source>
        <dbReference type="EMBL" id="MDW2800175.1"/>
    </source>
</evidence>
<keyword evidence="2" id="KW-1133">Transmembrane helix</keyword>
<organism evidence="4 5">
    <name type="scientific">Clostridium boliviensis</name>
    <dbReference type="NCBI Taxonomy" id="318465"/>
    <lineage>
        <taxon>Bacteria</taxon>
        <taxon>Bacillati</taxon>
        <taxon>Bacillota</taxon>
        <taxon>Clostridia</taxon>
        <taxon>Eubacteriales</taxon>
        <taxon>Clostridiaceae</taxon>
        <taxon>Clostridium</taxon>
    </lineage>
</organism>
<accession>A0ABU4GT68</accession>
<dbReference type="CDD" id="cd02947">
    <property type="entry name" value="TRX_family"/>
    <property type="match status" value="1"/>
</dbReference>
<dbReference type="Pfam" id="PF00085">
    <property type="entry name" value="Thioredoxin"/>
    <property type="match status" value="1"/>
</dbReference>
<evidence type="ECO:0000259" key="3">
    <source>
        <dbReference type="PROSITE" id="PS51352"/>
    </source>
</evidence>
<keyword evidence="2" id="KW-0812">Transmembrane</keyword>
<dbReference type="InterPro" id="IPR013766">
    <property type="entry name" value="Thioredoxin_domain"/>
</dbReference>
<dbReference type="RefSeq" id="WP_318066361.1">
    <property type="nucleotide sequence ID" value="NZ_JAWONS010000309.1"/>
</dbReference>
<dbReference type="EMBL" id="JAWONS010000309">
    <property type="protein sequence ID" value="MDW2800175.1"/>
    <property type="molecule type" value="Genomic_DNA"/>
</dbReference>
<protein>
    <submittedName>
        <fullName evidence="4">Thioredoxin family protein</fullName>
    </submittedName>
</protein>
<dbReference type="SUPFAM" id="SSF52833">
    <property type="entry name" value="Thioredoxin-like"/>
    <property type="match status" value="1"/>
</dbReference>